<keyword evidence="2" id="KW-1185">Reference proteome</keyword>
<gene>
    <name evidence="1" type="ordered locus">PTH_2503</name>
</gene>
<protein>
    <recommendedName>
        <fullName evidence="3">Bacterial nucleoid DNA-binding protein</fullName>
    </recommendedName>
</protein>
<dbReference type="SUPFAM" id="SSF47729">
    <property type="entry name" value="IHF-like DNA-binding proteins"/>
    <property type="match status" value="1"/>
</dbReference>
<dbReference type="Proteomes" id="UP000006556">
    <property type="component" value="Chromosome"/>
</dbReference>
<sequence>MTSNQLFALAALRTGRSPEEVREIFSVIASIIHEKISQGEHVRARPLAVFRPAAPTGRPGKPRAFDARPFQGWKKEVKKCANMN</sequence>
<organism evidence="1 2">
    <name type="scientific">Pelotomaculum thermopropionicum (strain DSM 13744 / JCM 10971 / SI)</name>
    <dbReference type="NCBI Taxonomy" id="370438"/>
    <lineage>
        <taxon>Bacteria</taxon>
        <taxon>Bacillati</taxon>
        <taxon>Bacillota</taxon>
        <taxon>Clostridia</taxon>
        <taxon>Eubacteriales</taxon>
        <taxon>Desulfotomaculaceae</taxon>
        <taxon>Pelotomaculum</taxon>
    </lineage>
</organism>
<dbReference type="GO" id="GO:0003677">
    <property type="term" value="F:DNA binding"/>
    <property type="evidence" value="ECO:0007669"/>
    <property type="project" value="InterPro"/>
</dbReference>
<dbReference type="KEGG" id="pth:PTH_2503"/>
<accession>A5CZB5</accession>
<reference evidence="2" key="1">
    <citation type="journal article" date="2008" name="Genome Res.">
        <title>The genome of Pelotomaculum thermopropionicum reveals niche-associated evolution in anaerobic microbiota.</title>
        <authorList>
            <person name="Kosaka T."/>
            <person name="Kato S."/>
            <person name="Shimoyama T."/>
            <person name="Ishii S."/>
            <person name="Abe T."/>
            <person name="Watanabe K."/>
        </authorList>
    </citation>
    <scope>NUCLEOTIDE SEQUENCE [LARGE SCALE GENOMIC DNA]</scope>
    <source>
        <strain evidence="2">DSM 13744 / JCM 10971 / SI</strain>
    </source>
</reference>
<proteinExistence type="predicted"/>
<evidence type="ECO:0000313" key="1">
    <source>
        <dbReference type="EMBL" id="BAF60684.1"/>
    </source>
</evidence>
<dbReference type="HOGENOM" id="CLU_2524586_0_0_9"/>
<evidence type="ECO:0000313" key="2">
    <source>
        <dbReference type="Proteomes" id="UP000006556"/>
    </source>
</evidence>
<evidence type="ECO:0008006" key="3">
    <source>
        <dbReference type="Google" id="ProtNLM"/>
    </source>
</evidence>
<dbReference type="EMBL" id="AP009389">
    <property type="protein sequence ID" value="BAF60684.1"/>
    <property type="molecule type" value="Genomic_DNA"/>
</dbReference>
<dbReference type="AlphaFoldDB" id="A5CZB5"/>
<name>A5CZB5_PELTS</name>
<dbReference type="STRING" id="370438.PTH_2503"/>
<dbReference type="InterPro" id="IPR010992">
    <property type="entry name" value="IHF-like_DNA-bd_dom_sf"/>
</dbReference>